<name>A0AAD8CDL4_ACIOX</name>
<dbReference type="Proteomes" id="UP001230051">
    <property type="component" value="Unassembled WGS sequence"/>
</dbReference>
<dbReference type="EMBL" id="JAGXEW010002542">
    <property type="protein sequence ID" value="KAK1116710.1"/>
    <property type="molecule type" value="Genomic_DNA"/>
</dbReference>
<accession>A0AAD8CDL4</accession>
<evidence type="ECO:0000313" key="1">
    <source>
        <dbReference type="EMBL" id="KAK1116710.1"/>
    </source>
</evidence>
<gene>
    <name evidence="1" type="ORF">AOXY_G38838</name>
</gene>
<reference evidence="1" key="1">
    <citation type="submission" date="2022-02" db="EMBL/GenBank/DDBJ databases">
        <title>Atlantic sturgeon de novo genome assembly.</title>
        <authorList>
            <person name="Stock M."/>
            <person name="Klopp C."/>
            <person name="Guiguen Y."/>
            <person name="Cabau C."/>
            <person name="Parinello H."/>
            <person name="Santidrian Yebra-Pimentel E."/>
            <person name="Kuhl H."/>
            <person name="Dirks R.P."/>
            <person name="Guessner J."/>
            <person name="Wuertz S."/>
            <person name="Du K."/>
            <person name="Schartl M."/>
        </authorList>
    </citation>
    <scope>NUCLEOTIDE SEQUENCE</scope>
    <source>
        <strain evidence="1">STURGEONOMICS-FGT-2020</strain>
        <tissue evidence="1">Whole blood</tissue>
    </source>
</reference>
<keyword evidence="2" id="KW-1185">Reference proteome</keyword>
<proteinExistence type="predicted"/>
<organism evidence="1 2">
    <name type="scientific">Acipenser oxyrinchus oxyrinchus</name>
    <dbReference type="NCBI Taxonomy" id="40147"/>
    <lineage>
        <taxon>Eukaryota</taxon>
        <taxon>Metazoa</taxon>
        <taxon>Chordata</taxon>
        <taxon>Craniata</taxon>
        <taxon>Vertebrata</taxon>
        <taxon>Euteleostomi</taxon>
        <taxon>Actinopterygii</taxon>
        <taxon>Chondrostei</taxon>
        <taxon>Acipenseriformes</taxon>
        <taxon>Acipenseridae</taxon>
        <taxon>Acipenser</taxon>
    </lineage>
</organism>
<sequence length="153" mass="17070">MDIREILEDQEHLTLSGHVLLNAHLKGTQKSHDFEGEPDHLVPSTSQFLLESDIFLMAGRMIGHSFLHGGPCLSGISPAIIHVLFGGTPETATIQLEDCPDLDLRSTIQLLEGNTELSEQEKGIILDLALSWDLPGLNQNNRRWLFERLLNIL</sequence>
<comment type="caution">
    <text evidence="1">The sequence shown here is derived from an EMBL/GenBank/DDBJ whole genome shotgun (WGS) entry which is preliminary data.</text>
</comment>
<feature type="non-terminal residue" evidence="1">
    <location>
        <position position="1"/>
    </location>
</feature>
<dbReference type="AlphaFoldDB" id="A0AAD8CDL4"/>
<evidence type="ECO:0000313" key="2">
    <source>
        <dbReference type="Proteomes" id="UP001230051"/>
    </source>
</evidence>
<protein>
    <submittedName>
        <fullName evidence="1">Uncharacterized protein</fullName>
    </submittedName>
</protein>